<dbReference type="CDD" id="cd06145">
    <property type="entry name" value="REX1_like"/>
    <property type="match status" value="1"/>
</dbReference>
<dbReference type="AlphaFoldDB" id="A0A8K0CSL2"/>
<dbReference type="FunFam" id="3.30.420.10:FF:000019">
    <property type="entry name" value="RNA exonuclease NEF-sp"/>
    <property type="match status" value="1"/>
</dbReference>
<dbReference type="SUPFAM" id="SSF53098">
    <property type="entry name" value="Ribonuclease H-like"/>
    <property type="match status" value="1"/>
</dbReference>
<dbReference type="PANTHER" id="PTHR12801">
    <property type="entry name" value="RNA EXONUCLEASE REXO1 / RECO3 FAMILY MEMBER-RELATED"/>
    <property type="match status" value="1"/>
</dbReference>
<comment type="caution">
    <text evidence="9">The sequence shown here is derived from an EMBL/GenBank/DDBJ whole genome shotgun (WGS) entry which is preliminary data.</text>
</comment>
<dbReference type="EMBL" id="VTPC01008357">
    <property type="protein sequence ID" value="KAF2892913.1"/>
    <property type="molecule type" value="Genomic_DNA"/>
</dbReference>
<gene>
    <name evidence="9" type="ORF">ILUMI_13249</name>
</gene>
<dbReference type="InterPro" id="IPR036397">
    <property type="entry name" value="RNaseH_sf"/>
</dbReference>
<evidence type="ECO:0000256" key="4">
    <source>
        <dbReference type="ARBA" id="ARBA00022801"/>
    </source>
</evidence>
<evidence type="ECO:0000313" key="9">
    <source>
        <dbReference type="EMBL" id="KAF2892913.1"/>
    </source>
</evidence>
<dbReference type="PANTHER" id="PTHR12801:SF82">
    <property type="entry name" value="RNA EXONUCLEASE 5"/>
    <property type="match status" value="1"/>
</dbReference>
<keyword evidence="5" id="KW-0269">Exonuclease</keyword>
<dbReference type="GO" id="GO:0004527">
    <property type="term" value="F:exonuclease activity"/>
    <property type="evidence" value="ECO:0007669"/>
    <property type="project" value="UniProtKB-KW"/>
</dbReference>
<dbReference type="Pfam" id="PF00929">
    <property type="entry name" value="RNase_T"/>
    <property type="match status" value="1"/>
</dbReference>
<dbReference type="Gene3D" id="3.30.420.10">
    <property type="entry name" value="Ribonuclease H-like superfamily/Ribonuclease H"/>
    <property type="match status" value="1"/>
</dbReference>
<reference evidence="9" key="1">
    <citation type="submission" date="2019-08" db="EMBL/GenBank/DDBJ databases">
        <title>The genome of the North American firefly Photinus pyralis.</title>
        <authorList>
            <consortium name="Photinus pyralis genome working group"/>
            <person name="Fallon T.R."/>
            <person name="Sander Lower S.E."/>
            <person name="Weng J.-K."/>
        </authorList>
    </citation>
    <scope>NUCLEOTIDE SEQUENCE</scope>
    <source>
        <strain evidence="9">TRF0915ILg1</strain>
        <tissue evidence="9">Whole body</tissue>
    </source>
</reference>
<dbReference type="SMART" id="SM00479">
    <property type="entry name" value="EXOIII"/>
    <property type="match status" value="1"/>
</dbReference>
<dbReference type="InterPro" id="IPR013520">
    <property type="entry name" value="Ribonucl_H"/>
</dbReference>
<dbReference type="Proteomes" id="UP000801492">
    <property type="component" value="Unassembled WGS sequence"/>
</dbReference>
<dbReference type="InterPro" id="IPR012337">
    <property type="entry name" value="RNaseH-like_sf"/>
</dbReference>
<evidence type="ECO:0000256" key="7">
    <source>
        <dbReference type="SAM" id="MobiDB-lite"/>
    </source>
</evidence>
<proteinExistence type="inferred from homology"/>
<keyword evidence="3" id="KW-0540">Nuclease</keyword>
<keyword evidence="4" id="KW-0378">Hydrolase</keyword>
<evidence type="ECO:0000256" key="5">
    <source>
        <dbReference type="ARBA" id="ARBA00022839"/>
    </source>
</evidence>
<accession>A0A8K0CSL2</accession>
<name>A0A8K0CSL2_IGNLU</name>
<feature type="compositionally biased region" description="Basic and acidic residues" evidence="7">
    <location>
        <begin position="95"/>
        <end position="104"/>
    </location>
</feature>
<protein>
    <recommendedName>
        <fullName evidence="8">Exonuclease domain-containing protein</fullName>
    </recommendedName>
</protein>
<evidence type="ECO:0000256" key="2">
    <source>
        <dbReference type="ARBA" id="ARBA00006357"/>
    </source>
</evidence>
<keyword evidence="10" id="KW-1185">Reference proteome</keyword>
<comment type="subcellular location">
    <subcellularLocation>
        <location evidence="1">Nucleus</location>
    </subcellularLocation>
</comment>
<dbReference type="OrthoDB" id="3996471at2759"/>
<dbReference type="GO" id="GO:0003676">
    <property type="term" value="F:nucleic acid binding"/>
    <property type="evidence" value="ECO:0007669"/>
    <property type="project" value="InterPro"/>
</dbReference>
<evidence type="ECO:0000313" key="10">
    <source>
        <dbReference type="Proteomes" id="UP000801492"/>
    </source>
</evidence>
<comment type="similarity">
    <text evidence="2">Belongs to the REXO1/REXO3 family.</text>
</comment>
<evidence type="ECO:0000259" key="8">
    <source>
        <dbReference type="SMART" id="SM00479"/>
    </source>
</evidence>
<organism evidence="9 10">
    <name type="scientific">Ignelater luminosus</name>
    <name type="common">Cucubano</name>
    <name type="synonym">Pyrophorus luminosus</name>
    <dbReference type="NCBI Taxonomy" id="2038154"/>
    <lineage>
        <taxon>Eukaryota</taxon>
        <taxon>Metazoa</taxon>
        <taxon>Ecdysozoa</taxon>
        <taxon>Arthropoda</taxon>
        <taxon>Hexapoda</taxon>
        <taxon>Insecta</taxon>
        <taxon>Pterygota</taxon>
        <taxon>Neoptera</taxon>
        <taxon>Endopterygota</taxon>
        <taxon>Coleoptera</taxon>
        <taxon>Polyphaga</taxon>
        <taxon>Elateriformia</taxon>
        <taxon>Elateroidea</taxon>
        <taxon>Elateridae</taxon>
        <taxon>Agrypninae</taxon>
        <taxon>Pyrophorini</taxon>
        <taxon>Ignelater</taxon>
    </lineage>
</organism>
<evidence type="ECO:0000256" key="1">
    <source>
        <dbReference type="ARBA" id="ARBA00004123"/>
    </source>
</evidence>
<keyword evidence="6" id="KW-0539">Nucleus</keyword>
<evidence type="ECO:0000256" key="6">
    <source>
        <dbReference type="ARBA" id="ARBA00023242"/>
    </source>
</evidence>
<dbReference type="InterPro" id="IPR034922">
    <property type="entry name" value="REX1-like_exo"/>
</dbReference>
<evidence type="ECO:0000256" key="3">
    <source>
        <dbReference type="ARBA" id="ARBA00022722"/>
    </source>
</evidence>
<feature type="region of interest" description="Disordered" evidence="7">
    <location>
        <begin position="84"/>
        <end position="116"/>
    </location>
</feature>
<sequence>MLCIDLQILINLHQHFLTLYVFIYNKLSFYIPSGKTLQNMKPVLSKRMIRIEKKKKKMAALLEISKLNEHDRTKSAIMASSELNSLEVQPSPKRPRTELDDSPEKTSSVTQIDSSEKPSLYSEEYLELKRLLREQNNKMKAEPKFRLREIGESAAMDVSIEDRIPLFLSDIQHLLMFSQIGHHSPYSPARWCQLDKYNKLVNTNILIIENVSLYDYQSHESMFSFLNSKFQHKVEIITPGAYKGDIVQDLATVPLTGTQMRKFINKFGTLEDAVIKSSELFDRIRDLFPMEENKVKSTESIDPSLPQDDKFPRTHLLLSGWQMVEENFPLPIKGLMESKYAGYVLTKDSYKDVTPTSPMFGIDCEMCRTTSGDLELTRVSVVDENFQIFYEELVKPDNKIIDYLTRFSGITHKMMKNVTKRLIDVQEDLRRILPSDAILVGQSLSNDLHALKMMHPYIIDTSVIYNITGDRTRKTKLQTLAREFLSERIQEGRGGHCSIEDSLASLKLTKHKLAHDLHYGDAVMANVATHVRHHPELGHPHYATSMLKQTTKQDRTAAVVSLEDITSRYNYYTFKEEPKRTKKINCVTERNNQQIIKKYCELLKQYSMNIAHVRFTDTQIEKDGTNIYKQVDKWVQEIYEATVVPGLCAVIFGGQKQYGNGCCFITIKRLP</sequence>
<feature type="domain" description="Exonuclease" evidence="8">
    <location>
        <begin position="358"/>
        <end position="518"/>
    </location>
</feature>
<dbReference type="GO" id="GO:0005634">
    <property type="term" value="C:nucleus"/>
    <property type="evidence" value="ECO:0007669"/>
    <property type="project" value="UniProtKB-SubCell"/>
</dbReference>
<dbReference type="InterPro" id="IPR047021">
    <property type="entry name" value="REXO1/3/4-like"/>
</dbReference>